<evidence type="ECO:0000313" key="2">
    <source>
        <dbReference type="EMBL" id="RNA67390.1"/>
    </source>
</evidence>
<protein>
    <submittedName>
        <fullName evidence="2">Divergent PAP2 family protein</fullName>
    </submittedName>
</protein>
<name>A0A3M7TQT1_9BACI</name>
<feature type="transmembrane region" description="Helical" evidence="1">
    <location>
        <begin position="15"/>
        <end position="34"/>
    </location>
</feature>
<dbReference type="PANTHER" id="PTHR31446">
    <property type="entry name" value="ACID PHOSPHATASE/VANADIUM-DEPENDENT HALOPEROXIDASE-RELATED PROTEIN"/>
    <property type="match status" value="1"/>
</dbReference>
<comment type="caution">
    <text evidence="2">The sequence shown here is derived from an EMBL/GenBank/DDBJ whole genome shotgun (WGS) entry which is preliminary data.</text>
</comment>
<keyword evidence="1" id="KW-1133">Transmembrane helix</keyword>
<organism evidence="2 3">
    <name type="scientific">Alteribacter keqinensis</name>
    <dbReference type="NCBI Taxonomy" id="2483800"/>
    <lineage>
        <taxon>Bacteria</taxon>
        <taxon>Bacillati</taxon>
        <taxon>Bacillota</taxon>
        <taxon>Bacilli</taxon>
        <taxon>Bacillales</taxon>
        <taxon>Bacillaceae</taxon>
        <taxon>Alteribacter</taxon>
    </lineage>
</organism>
<keyword evidence="1" id="KW-0472">Membrane</keyword>
<evidence type="ECO:0000313" key="3">
    <source>
        <dbReference type="Proteomes" id="UP000278746"/>
    </source>
</evidence>
<dbReference type="InterPro" id="IPR003832">
    <property type="entry name" value="DUF212"/>
</dbReference>
<gene>
    <name evidence="2" type="ORF">EBO34_11660</name>
</gene>
<keyword evidence="1" id="KW-0812">Transmembrane</keyword>
<dbReference type="AlphaFoldDB" id="A0A3M7TQT1"/>
<accession>A0A3M7TQT1</accession>
<proteinExistence type="predicted"/>
<dbReference type="Proteomes" id="UP000278746">
    <property type="component" value="Unassembled WGS sequence"/>
</dbReference>
<dbReference type="PANTHER" id="PTHR31446:SF29">
    <property type="entry name" value="ACID PHOSPHATASE_VANADIUM-DEPENDENT HALOPEROXIDASE-RELATED PROTEIN"/>
    <property type="match status" value="1"/>
</dbReference>
<feature type="transmembrane region" description="Helical" evidence="1">
    <location>
        <begin position="74"/>
        <end position="91"/>
    </location>
</feature>
<dbReference type="Pfam" id="PF02681">
    <property type="entry name" value="DUF212"/>
    <property type="match status" value="1"/>
</dbReference>
<reference evidence="2 3" key="1">
    <citation type="submission" date="2018-10" db="EMBL/GenBank/DDBJ databases">
        <title>Bacillus Keqinensis sp. nov., a moderately halophilic bacterium isolated from a saline-alkaline lake.</title>
        <authorList>
            <person name="Wang H."/>
        </authorList>
    </citation>
    <scope>NUCLEOTIDE SEQUENCE [LARGE SCALE GENOMIC DNA]</scope>
    <source>
        <strain evidence="2 3">KQ-3</strain>
    </source>
</reference>
<sequence length="166" mass="18258">MKKGIIQLTELLTNFPLWAALSAILLAQFIKVPLQYIASRRFDWTLLTSTGGMPSSHSGAVTALATAIALQEGLGSPFFAIAAIFGIIVMFDATGVRWHAGEQATVVNQLVTDFNKIMEEMKAWPTKEEKEKQKELKELLGHQPIEVFFGGVLGIVLTFILHALVF</sequence>
<evidence type="ECO:0000256" key="1">
    <source>
        <dbReference type="SAM" id="Phobius"/>
    </source>
</evidence>
<dbReference type="EMBL" id="RHIB01000002">
    <property type="protein sequence ID" value="RNA67390.1"/>
    <property type="molecule type" value="Genomic_DNA"/>
</dbReference>
<keyword evidence="3" id="KW-1185">Reference proteome</keyword>
<feature type="transmembrane region" description="Helical" evidence="1">
    <location>
        <begin position="147"/>
        <end position="165"/>
    </location>
</feature>
<dbReference type="OrthoDB" id="9792681at2"/>